<dbReference type="EMBL" id="VVIM01000001">
    <property type="protein sequence ID" value="KAB0803347.1"/>
    <property type="molecule type" value="Genomic_DNA"/>
</dbReference>
<dbReference type="InterPro" id="IPR003448">
    <property type="entry name" value="Mopterin_biosynth_MoaE"/>
</dbReference>
<dbReference type="PANTHER" id="PTHR23404">
    <property type="entry name" value="MOLYBDOPTERIN SYNTHASE RELATED"/>
    <property type="match status" value="1"/>
</dbReference>
<evidence type="ECO:0000256" key="4">
    <source>
        <dbReference type="HAMAP-Rule" id="MF_03052"/>
    </source>
</evidence>
<keyword evidence="3 4" id="KW-0501">Molybdenum cofactor biosynthesis</keyword>
<dbReference type="EC" id="2.8.1.12" evidence="4"/>
<dbReference type="EMBL" id="GEZM01009852">
    <property type="protein sequence ID" value="JAV94260.1"/>
    <property type="molecule type" value="Transcribed_RNA"/>
</dbReference>
<sequence length="348" mass="40473">MEFLKLTHTQLSVEEISNLVSTPTCGAISIFVGTTRNNFEGKSVINLEYEAYESMALKSLQSLCNDIRSQWKAIENIAIYHRLGTVPVKEASIVIAISSPHRLDAMQAVQWCIDNVKKSVPIWKKEIYEGQTDSWKENKESSIHPPRVKFFKLNNIPEVKVPFVPPHLVQIKADGEEIEKRIEKFIELKREEINRANIRDFCCRDDNEINEFSCARIDAKLIKRKDSKGHLKVSRVLNTYHRDQGDLDYLKKYGNKNGIEERIVGIETQLNLDHRTHKDTFKRLQIMENRLLHLESLSPEYINFWNKSAPYQKPSNKKRIFTIEEIDSFISNLEKKRTKLNLASDEES</sequence>
<dbReference type="CDD" id="cd00756">
    <property type="entry name" value="MoaE"/>
    <property type="match status" value="1"/>
</dbReference>
<dbReference type="GO" id="GO:0030366">
    <property type="term" value="F:molybdopterin synthase activity"/>
    <property type="evidence" value="ECO:0007669"/>
    <property type="project" value="UniProtKB-UniRule"/>
</dbReference>
<dbReference type="Pfam" id="PF02391">
    <property type="entry name" value="MoaE"/>
    <property type="match status" value="1"/>
</dbReference>
<keyword evidence="1 4" id="KW-0963">Cytoplasm</keyword>
<dbReference type="OrthoDB" id="5531344at2759"/>
<reference evidence="6" key="3">
    <citation type="submission" date="2019-08" db="EMBL/GenBank/DDBJ databases">
        <authorList>
            <consortium name="Photinus pyralis genome working group"/>
            <person name="Fallon T.R."/>
            <person name="Sander Lower S.E."/>
            <person name="Weng J.-K."/>
        </authorList>
    </citation>
    <scope>NUCLEOTIDE SEQUENCE</scope>
    <source>
        <strain evidence="6">1611_PpyrPB1</strain>
        <tissue evidence="6">Whole body</tissue>
    </source>
</reference>
<dbReference type="HAMAP" id="MF_03052">
    <property type="entry name" value="MOC2B"/>
    <property type="match status" value="1"/>
</dbReference>
<evidence type="ECO:0000313" key="6">
    <source>
        <dbReference type="EMBL" id="KAB0803347.1"/>
    </source>
</evidence>
<feature type="binding site" evidence="4">
    <location>
        <position position="117"/>
    </location>
    <ligand>
        <name>substrate</name>
    </ligand>
</feature>
<comment type="subcellular location">
    <subcellularLocation>
        <location evidence="4">Cytoplasm</location>
    </subcellularLocation>
</comment>
<keyword evidence="2 4" id="KW-0808">Transferase</keyword>
<dbReference type="GO" id="GO:1990140">
    <property type="term" value="C:molybdopterin synthase complex"/>
    <property type="evidence" value="ECO:0007669"/>
    <property type="project" value="UniProtKB-UniRule"/>
</dbReference>
<keyword evidence="7" id="KW-1185">Reference proteome</keyword>
<reference evidence="6 7" key="2">
    <citation type="journal article" date="2018" name="Elife">
        <title>Firefly genomes illuminate parallel origins of bioluminescence in beetles.</title>
        <authorList>
            <person name="Fallon T.R."/>
            <person name="Lower S.E."/>
            <person name="Chang C.H."/>
            <person name="Bessho-Uehara M."/>
            <person name="Martin G.J."/>
            <person name="Bewick A.J."/>
            <person name="Behringer M."/>
            <person name="Debat H.J."/>
            <person name="Wong I."/>
            <person name="Day J.C."/>
            <person name="Suvorov A."/>
            <person name="Silva C.J."/>
            <person name="Stanger-Hall K.F."/>
            <person name="Hall D.W."/>
            <person name="Schmitz R.J."/>
            <person name="Nelson D.R."/>
            <person name="Lewis S.M."/>
            <person name="Shigenobu S."/>
            <person name="Bybee S.M."/>
            <person name="Larracuente A.M."/>
            <person name="Oba Y."/>
            <person name="Weng J.K."/>
        </authorList>
    </citation>
    <scope>NUCLEOTIDE SEQUENCE [LARGE SCALE GENOMIC DNA]</scope>
    <source>
        <strain evidence="6">1611_PpyrPB1</strain>
        <tissue evidence="6">Whole body</tissue>
    </source>
</reference>
<evidence type="ECO:0000256" key="2">
    <source>
        <dbReference type="ARBA" id="ARBA00022679"/>
    </source>
</evidence>
<feature type="binding site" evidence="4">
    <location>
        <begin position="124"/>
        <end position="126"/>
    </location>
    <ligand>
        <name>substrate</name>
    </ligand>
</feature>
<dbReference type="Proteomes" id="UP000327044">
    <property type="component" value="Unassembled WGS sequence"/>
</dbReference>
<reference evidence="5" key="1">
    <citation type="journal article" date="2016" name="Sci. Rep.">
        <title>Molecular characterization of firefly nuptial gifts: a multi-omics approach sheds light on postcopulatory sexual selection.</title>
        <authorList>
            <person name="Al-Wathiqui N."/>
            <person name="Fallon T.R."/>
            <person name="South A."/>
            <person name="Weng J.K."/>
            <person name="Lewis S.M."/>
        </authorList>
    </citation>
    <scope>NUCLEOTIDE SEQUENCE</scope>
</reference>
<organism evidence="5">
    <name type="scientific">Photinus pyralis</name>
    <name type="common">Common eastern firefly</name>
    <name type="synonym">Lampyris pyralis</name>
    <dbReference type="NCBI Taxonomy" id="7054"/>
    <lineage>
        <taxon>Eukaryota</taxon>
        <taxon>Metazoa</taxon>
        <taxon>Ecdysozoa</taxon>
        <taxon>Arthropoda</taxon>
        <taxon>Hexapoda</taxon>
        <taxon>Insecta</taxon>
        <taxon>Pterygota</taxon>
        <taxon>Neoptera</taxon>
        <taxon>Endopterygota</taxon>
        <taxon>Coleoptera</taxon>
        <taxon>Polyphaga</taxon>
        <taxon>Elateriformia</taxon>
        <taxon>Elateroidea</taxon>
        <taxon>Lampyridae</taxon>
        <taxon>Lampyrinae</taxon>
        <taxon>Photinus</taxon>
    </lineage>
</organism>
<evidence type="ECO:0000313" key="5">
    <source>
        <dbReference type="EMBL" id="JAV94260.1"/>
    </source>
</evidence>
<dbReference type="Gene3D" id="3.90.1170.40">
    <property type="entry name" value="Molybdopterin biosynthesis MoaE subunit"/>
    <property type="match status" value="1"/>
</dbReference>
<evidence type="ECO:0000256" key="3">
    <source>
        <dbReference type="ARBA" id="ARBA00023150"/>
    </source>
</evidence>
<dbReference type="GO" id="GO:0006777">
    <property type="term" value="P:Mo-molybdopterin cofactor biosynthetic process"/>
    <property type="evidence" value="ECO:0007669"/>
    <property type="project" value="UniProtKB-UniRule"/>
</dbReference>
<comment type="similarity">
    <text evidence="4">Belongs to the MoaE family. MOCS2B subfamily.</text>
</comment>
<comment type="subunit">
    <text evidence="4">Heterotetramer; composed of 2 small (MOCS2A) and 2 large (MOCS2B) subunits.</text>
</comment>
<proteinExistence type="inferred from homology"/>
<comment type="pathway">
    <text evidence="4">Cofactor biosynthesis; molybdopterin biosynthesis.</text>
</comment>
<dbReference type="SUPFAM" id="SSF54690">
    <property type="entry name" value="Molybdopterin synthase subunit MoaE"/>
    <property type="match status" value="1"/>
</dbReference>
<evidence type="ECO:0000256" key="1">
    <source>
        <dbReference type="ARBA" id="ARBA00022490"/>
    </source>
</evidence>
<dbReference type="UniPathway" id="UPA00344"/>
<feature type="binding site" evidence="4">
    <location>
        <begin position="101"/>
        <end position="102"/>
    </location>
    <ligand>
        <name>substrate</name>
    </ligand>
</feature>
<dbReference type="FunCoup" id="A0A1Y1NBL5">
    <property type="interactions" value="563"/>
</dbReference>
<comment type="miscellaneous">
    <text evidence="4">This protein is produced by a bicistronic gene which also produces the large subunit (MOCS2A).</text>
</comment>
<accession>A0A1Y1NBL5</accession>
<dbReference type="InterPro" id="IPR028888">
    <property type="entry name" value="MOCS2B_euk"/>
</dbReference>
<dbReference type="InterPro" id="IPR036563">
    <property type="entry name" value="MoaE_sf"/>
</dbReference>
<comment type="function">
    <text evidence="4">Catalytic subunit of the molybdopterin synthase complex, a complex that catalyzes the conversion of precursor Z into molybdopterin. Acts by mediating the incorporation of 2 sulfur atoms from thiocarboxylated MOCS2A into precursor Z to generate a dithiolene group.</text>
</comment>
<dbReference type="FunFam" id="3.90.1170.40:FF:000002">
    <property type="entry name" value="Molybdopterin synthase catalytic subunit"/>
    <property type="match status" value="1"/>
</dbReference>
<gene>
    <name evidence="4" type="primary">Mocs2</name>
    <name evidence="6" type="ORF">PPYR_00317</name>
</gene>
<dbReference type="InParanoid" id="A0A1Y1NBL5"/>
<comment type="catalytic activity">
    <reaction evidence="4">
        <text>2 [molybdopterin-synthase sulfur-carrier protein]-C-terminal-Gly-aminoethanethioate + cyclic pyranopterin phosphate + H2O = molybdopterin + 2 [molybdopterin-synthase sulfur-carrier protein]-C-terminal Gly-Gly + 2 H(+)</text>
        <dbReference type="Rhea" id="RHEA:26333"/>
        <dbReference type="Rhea" id="RHEA-COMP:12202"/>
        <dbReference type="Rhea" id="RHEA-COMP:19907"/>
        <dbReference type="ChEBI" id="CHEBI:15377"/>
        <dbReference type="ChEBI" id="CHEBI:15378"/>
        <dbReference type="ChEBI" id="CHEBI:58698"/>
        <dbReference type="ChEBI" id="CHEBI:59648"/>
        <dbReference type="ChEBI" id="CHEBI:90778"/>
        <dbReference type="ChEBI" id="CHEBI:232372"/>
        <dbReference type="EC" id="2.8.1.12"/>
    </reaction>
</comment>
<protein>
    <recommendedName>
        <fullName evidence="4">Molybdopterin synthase catalytic subunit</fullName>
        <ecNumber evidence="4">2.8.1.12</ecNumber>
    </recommendedName>
    <alternativeName>
        <fullName evidence="4">Molybdenum cofactor synthesis protein 2 large subunit</fullName>
    </alternativeName>
    <alternativeName>
        <fullName evidence="4">Molybdenum cofactor synthesis protein 2B</fullName>
        <shortName evidence="4">MOCS2B</shortName>
    </alternativeName>
</protein>
<dbReference type="AlphaFoldDB" id="A0A1Y1NBL5"/>
<name>A0A1Y1NBL5_PHOPY</name>
<evidence type="ECO:0000313" key="7">
    <source>
        <dbReference type="Proteomes" id="UP000327044"/>
    </source>
</evidence>